<dbReference type="OrthoDB" id="538223at2759"/>
<name>A0A023B1G4_GRENI</name>
<comment type="caution">
    <text evidence="3">The sequence shown here is derived from an EMBL/GenBank/DDBJ whole genome shotgun (WGS) entry which is preliminary data.</text>
</comment>
<organism evidence="3 4">
    <name type="scientific">Gregarina niphandrodes</name>
    <name type="common">Septate eugregarine</name>
    <dbReference type="NCBI Taxonomy" id="110365"/>
    <lineage>
        <taxon>Eukaryota</taxon>
        <taxon>Sar</taxon>
        <taxon>Alveolata</taxon>
        <taxon>Apicomplexa</taxon>
        <taxon>Conoidasida</taxon>
        <taxon>Gregarinasina</taxon>
        <taxon>Eugregarinorida</taxon>
        <taxon>Gregarinidae</taxon>
        <taxon>Gregarina</taxon>
    </lineage>
</organism>
<accession>A0A023B1G4</accession>
<dbReference type="AlphaFoldDB" id="A0A023B1G4"/>
<dbReference type="VEuPathDB" id="CryptoDB:GNI_133130"/>
<dbReference type="PROSITE" id="PS50082">
    <property type="entry name" value="WD_REPEATS_2"/>
    <property type="match status" value="1"/>
</dbReference>
<feature type="compositionally biased region" description="Basic and acidic residues" evidence="2">
    <location>
        <begin position="623"/>
        <end position="636"/>
    </location>
</feature>
<evidence type="ECO:0000313" key="4">
    <source>
        <dbReference type="Proteomes" id="UP000019763"/>
    </source>
</evidence>
<keyword evidence="4" id="KW-1185">Reference proteome</keyword>
<feature type="region of interest" description="Disordered" evidence="2">
    <location>
        <begin position="190"/>
        <end position="359"/>
    </location>
</feature>
<evidence type="ECO:0000256" key="2">
    <source>
        <dbReference type="SAM" id="MobiDB-lite"/>
    </source>
</evidence>
<gene>
    <name evidence="3" type="ORF">GNI_133130</name>
</gene>
<feature type="compositionally biased region" description="Polar residues" evidence="2">
    <location>
        <begin position="383"/>
        <end position="392"/>
    </location>
</feature>
<feature type="region of interest" description="Disordered" evidence="2">
    <location>
        <begin position="600"/>
        <end position="636"/>
    </location>
</feature>
<dbReference type="SUPFAM" id="SSF50978">
    <property type="entry name" value="WD40 repeat-like"/>
    <property type="match status" value="1"/>
</dbReference>
<dbReference type="InterPro" id="IPR015943">
    <property type="entry name" value="WD40/YVTN_repeat-like_dom_sf"/>
</dbReference>
<evidence type="ECO:0000313" key="3">
    <source>
        <dbReference type="EMBL" id="EZG46745.1"/>
    </source>
</evidence>
<protein>
    <submittedName>
        <fullName evidence="3">WD domain, G-beta repeat protein</fullName>
    </submittedName>
</protein>
<feature type="compositionally biased region" description="Basic and acidic residues" evidence="2">
    <location>
        <begin position="209"/>
        <end position="218"/>
    </location>
</feature>
<dbReference type="InterPro" id="IPR036322">
    <property type="entry name" value="WD40_repeat_dom_sf"/>
</dbReference>
<sequence length="659" mass="70602">MPPYDLHSYSCGVHILLQFCCREVLRYLVGPGVGLTTWDVHRDLGYIVGATDKGVLGVCRWTDETFSVEVEAHRKRIDALVCVAGTPLVVTSGRDGVTRVWKLEPAEPSVLTPVCDLVGHSNWVVSVRNTGDVVTSVSDDGLMISWDPETWRPVSKVRLRACNRAWLDSGPQTIYTLHNGQIAQYVRSGKAGPTSGLASGPGGPYQRTDSYDRTDSQGRESVLVEKLSLSQMSSPRQTPTLISSPSLGPSPYGTPTTSPRNSLQELQQALVRDSRATNDQLVPGRLPRTSSPRKRPSAPWTSSPQERGLASHPTGSRPHLATGPDLGEPGASRFGDAFNSQENRSPASAAAQQPIDQLMRRLSSRSVSFLNKSVDKSTDRSLDQSLDQSLEQSGVGGLSTEAGRGLTPRGLLAVPGPASYSAVEADGRSMPSLGPRAVSDTPLTPRYVPRADGRPRRSQAGARSSERGVEKEDRSRVEGSSVGGGSEEAVAPLVRTPLRSTERRPRRSTLGTEEGRRSEAAMPGVRKSSHRETLDRRGLSSASAQPSSVAPPSAQAPTSSSALAPGSSAPPTSSALPGSAAPATSDRSLRYMSIQQRLDRELEAARQQPSSARSLTALRPRRSSVETGRRSVRKSAREDLLKIDAATARLMSDPRKGNV</sequence>
<evidence type="ECO:0000256" key="1">
    <source>
        <dbReference type="PROSITE-ProRule" id="PRU00221"/>
    </source>
</evidence>
<dbReference type="EMBL" id="AFNH02000991">
    <property type="protein sequence ID" value="EZG46745.1"/>
    <property type="molecule type" value="Genomic_DNA"/>
</dbReference>
<keyword evidence="1" id="KW-0853">WD repeat</keyword>
<feature type="compositionally biased region" description="Basic and acidic residues" evidence="2">
    <location>
        <begin position="464"/>
        <end position="477"/>
    </location>
</feature>
<feature type="compositionally biased region" description="Low complexity" evidence="2">
    <location>
        <begin position="540"/>
        <end position="585"/>
    </location>
</feature>
<feature type="compositionally biased region" description="Polar residues" evidence="2">
    <location>
        <begin position="338"/>
        <end position="355"/>
    </location>
</feature>
<dbReference type="Proteomes" id="UP000019763">
    <property type="component" value="Unassembled WGS sequence"/>
</dbReference>
<dbReference type="InterPro" id="IPR001680">
    <property type="entry name" value="WD40_rpt"/>
</dbReference>
<proteinExistence type="predicted"/>
<dbReference type="GeneID" id="22914676"/>
<feature type="compositionally biased region" description="Polar residues" evidence="2">
    <location>
        <begin position="228"/>
        <end position="237"/>
    </location>
</feature>
<dbReference type="RefSeq" id="XP_011132254.1">
    <property type="nucleotide sequence ID" value="XM_011133952.1"/>
</dbReference>
<feature type="repeat" description="WD" evidence="1">
    <location>
        <begin position="70"/>
        <end position="111"/>
    </location>
</feature>
<feature type="compositionally biased region" description="Basic and acidic residues" evidence="2">
    <location>
        <begin position="373"/>
        <end position="382"/>
    </location>
</feature>
<dbReference type="Gene3D" id="2.130.10.10">
    <property type="entry name" value="YVTN repeat-like/Quinoprotein amine dehydrogenase"/>
    <property type="match status" value="1"/>
</dbReference>
<dbReference type="SMART" id="SM00320">
    <property type="entry name" value="WD40"/>
    <property type="match status" value="2"/>
</dbReference>
<feature type="region of interest" description="Disordered" evidence="2">
    <location>
        <begin position="371"/>
        <end position="588"/>
    </location>
</feature>
<reference evidence="3" key="1">
    <citation type="submission" date="2013-12" db="EMBL/GenBank/DDBJ databases">
        <authorList>
            <person name="Omoto C.K."/>
            <person name="Sibley D."/>
            <person name="Venepally P."/>
            <person name="Hadjithomas M."/>
            <person name="Karamycheva S."/>
            <person name="Brunk B."/>
            <person name="Roos D."/>
            <person name="Caler E."/>
            <person name="Lorenzi H."/>
        </authorList>
    </citation>
    <scope>NUCLEOTIDE SEQUENCE</scope>
</reference>
<feature type="compositionally biased region" description="Low complexity" evidence="2">
    <location>
        <begin position="238"/>
        <end position="259"/>
    </location>
</feature>